<reference evidence="1 2" key="1">
    <citation type="journal article" date="2018" name="Nat. Ecol. Evol.">
        <title>Shark genomes provide insights into elasmobranch evolution and the origin of vertebrates.</title>
        <authorList>
            <person name="Hara Y"/>
            <person name="Yamaguchi K"/>
            <person name="Onimaru K"/>
            <person name="Kadota M"/>
            <person name="Koyanagi M"/>
            <person name="Keeley SD"/>
            <person name="Tatsumi K"/>
            <person name="Tanaka K"/>
            <person name="Motone F"/>
            <person name="Kageyama Y"/>
            <person name="Nozu R"/>
            <person name="Adachi N"/>
            <person name="Nishimura O"/>
            <person name="Nakagawa R"/>
            <person name="Tanegashima C"/>
            <person name="Kiyatake I"/>
            <person name="Matsumoto R"/>
            <person name="Murakumo K"/>
            <person name="Nishida K"/>
            <person name="Terakita A"/>
            <person name="Kuratani S"/>
            <person name="Sato K"/>
            <person name="Hyodo S Kuraku.S."/>
        </authorList>
    </citation>
    <scope>NUCLEOTIDE SEQUENCE [LARGE SCALE GENOMIC DNA]</scope>
</reference>
<protein>
    <recommendedName>
        <fullName evidence="3">K Homology domain-containing protein</fullName>
    </recommendedName>
</protein>
<dbReference type="Proteomes" id="UP000287033">
    <property type="component" value="Unassembled WGS sequence"/>
</dbReference>
<comment type="caution">
    <text evidence="1">The sequence shown here is derived from an EMBL/GenBank/DDBJ whole genome shotgun (WGS) entry which is preliminary data.</text>
</comment>
<accession>A0A401TPZ0</accession>
<dbReference type="AlphaFoldDB" id="A0A401TPZ0"/>
<dbReference type="EMBL" id="BEZZ01146323">
    <property type="protein sequence ID" value="GCC44714.1"/>
    <property type="molecule type" value="Genomic_DNA"/>
</dbReference>
<organism evidence="1 2">
    <name type="scientific">Chiloscyllium punctatum</name>
    <name type="common">Brownbanded bambooshark</name>
    <name type="synonym">Hemiscyllium punctatum</name>
    <dbReference type="NCBI Taxonomy" id="137246"/>
    <lineage>
        <taxon>Eukaryota</taxon>
        <taxon>Metazoa</taxon>
        <taxon>Chordata</taxon>
        <taxon>Craniata</taxon>
        <taxon>Vertebrata</taxon>
        <taxon>Chondrichthyes</taxon>
        <taxon>Elasmobranchii</taxon>
        <taxon>Galeomorphii</taxon>
        <taxon>Galeoidea</taxon>
        <taxon>Orectolobiformes</taxon>
        <taxon>Hemiscylliidae</taxon>
        <taxon>Chiloscyllium</taxon>
    </lineage>
</organism>
<sequence>VKEMGFAELKVDPKFFRHLIGRNGANSKEL</sequence>
<name>A0A401TPZ0_CHIPU</name>
<keyword evidence="2" id="KW-1185">Reference proteome</keyword>
<gene>
    <name evidence="1" type="ORF">chiPu_0029015</name>
</gene>
<evidence type="ECO:0008006" key="3">
    <source>
        <dbReference type="Google" id="ProtNLM"/>
    </source>
</evidence>
<feature type="non-terminal residue" evidence="1">
    <location>
        <position position="1"/>
    </location>
</feature>
<evidence type="ECO:0000313" key="1">
    <source>
        <dbReference type="EMBL" id="GCC44714.1"/>
    </source>
</evidence>
<evidence type="ECO:0000313" key="2">
    <source>
        <dbReference type="Proteomes" id="UP000287033"/>
    </source>
</evidence>
<proteinExistence type="predicted"/>